<protein>
    <recommendedName>
        <fullName evidence="3">N-terminal acetyltransferase B complex subunit MDM20 homolog</fullName>
    </recommendedName>
</protein>
<evidence type="ECO:0000256" key="1">
    <source>
        <dbReference type="ARBA" id="ARBA00006298"/>
    </source>
</evidence>
<dbReference type="Gene3D" id="1.25.40.1040">
    <property type="match status" value="1"/>
</dbReference>
<keyword evidence="2" id="KW-0802">TPR repeat</keyword>
<dbReference type="InterPro" id="IPR011990">
    <property type="entry name" value="TPR-like_helical_dom_sf"/>
</dbReference>
<gene>
    <name evidence="4" type="ORF">L596_018296</name>
</gene>
<reference evidence="4 5" key="1">
    <citation type="journal article" date="2015" name="Genome Biol.">
        <title>Comparative genomics of Steinernema reveals deeply conserved gene regulatory networks.</title>
        <authorList>
            <person name="Dillman A.R."/>
            <person name="Macchietto M."/>
            <person name="Porter C.F."/>
            <person name="Rogers A."/>
            <person name="Williams B."/>
            <person name="Antoshechkin I."/>
            <person name="Lee M.M."/>
            <person name="Goodwin Z."/>
            <person name="Lu X."/>
            <person name="Lewis E.E."/>
            <person name="Goodrich-Blair H."/>
            <person name="Stock S.P."/>
            <person name="Adams B.J."/>
            <person name="Sternberg P.W."/>
            <person name="Mortazavi A."/>
        </authorList>
    </citation>
    <scope>NUCLEOTIDE SEQUENCE [LARGE SCALE GENOMIC DNA]</scope>
    <source>
        <strain evidence="4 5">ALL</strain>
    </source>
</reference>
<dbReference type="EMBL" id="AZBU02000005">
    <property type="protein sequence ID" value="TKR77299.1"/>
    <property type="molecule type" value="Genomic_DNA"/>
</dbReference>
<evidence type="ECO:0000313" key="4">
    <source>
        <dbReference type="EMBL" id="TKR77299.1"/>
    </source>
</evidence>
<dbReference type="GO" id="GO:0031416">
    <property type="term" value="C:NatB complex"/>
    <property type="evidence" value="ECO:0007669"/>
    <property type="project" value="TreeGrafter"/>
</dbReference>
<dbReference type="AlphaFoldDB" id="A0A4U5N4A3"/>
<dbReference type="STRING" id="34508.A0A4U5N4A3"/>
<dbReference type="Proteomes" id="UP000298663">
    <property type="component" value="Unassembled WGS sequence"/>
</dbReference>
<dbReference type="PANTHER" id="PTHR22767:SF3">
    <property type="entry name" value="N-ALPHA-ACETYLTRANSFERASE 25, NATB AUXILIARY SUBUNIT"/>
    <property type="match status" value="1"/>
</dbReference>
<evidence type="ECO:0000256" key="2">
    <source>
        <dbReference type="ARBA" id="ARBA00022803"/>
    </source>
</evidence>
<reference evidence="4 5" key="2">
    <citation type="journal article" date="2019" name="G3 (Bethesda)">
        <title>Hybrid Assembly of the Genome of the Entomopathogenic Nematode Steinernema carpocapsae Identifies the X-Chromosome.</title>
        <authorList>
            <person name="Serra L."/>
            <person name="Macchietto M."/>
            <person name="Macias-Munoz A."/>
            <person name="McGill C.J."/>
            <person name="Rodriguez I.M."/>
            <person name="Rodriguez B."/>
            <person name="Murad R."/>
            <person name="Mortazavi A."/>
        </authorList>
    </citation>
    <scope>NUCLEOTIDE SEQUENCE [LARGE SCALE GENOMIC DNA]</scope>
    <source>
        <strain evidence="4 5">ALL</strain>
    </source>
</reference>
<accession>A0A4U5N4A3</accession>
<name>A0A4U5N4A3_STECR</name>
<keyword evidence="5" id="KW-1185">Reference proteome</keyword>
<evidence type="ECO:0000256" key="3">
    <source>
        <dbReference type="ARBA" id="ARBA00029872"/>
    </source>
</evidence>
<dbReference type="InterPro" id="IPR019183">
    <property type="entry name" value="NAA25_NatB_aux_su"/>
</dbReference>
<dbReference type="SUPFAM" id="SSF48452">
    <property type="entry name" value="TPR-like"/>
    <property type="match status" value="1"/>
</dbReference>
<evidence type="ECO:0000313" key="5">
    <source>
        <dbReference type="Proteomes" id="UP000298663"/>
    </source>
</evidence>
<comment type="similarity">
    <text evidence="1">Belongs to the MDM20/NAA25 family.</text>
</comment>
<dbReference type="OrthoDB" id="1874341at2759"/>
<comment type="caution">
    <text evidence="4">The sequence shown here is derived from an EMBL/GenBank/DDBJ whole genome shotgun (WGS) entry which is preliminary data.</text>
</comment>
<dbReference type="Pfam" id="PF09797">
    <property type="entry name" value="NatB_MDM20"/>
    <property type="match status" value="1"/>
</dbReference>
<sequence>MQRNAINEKRFADAYRALDDMRYKDAINYVNGVLKKHPHLHLGKALKALAFIRLNENDEATKLLDHLEQKLLGDPTDVDDHTVSMIVQALKEANVAERIPRLYKRLVDSNPQSEYYHDQLYYAYIRCRDFEEAQKVALTMYRKFRKLEYQYWYITCTYMQAIRAANTEVAGTAAGNGTNLSLKIAEQACTKIYDSRTITREGIDLYLAILDYAGNHERADFVVNADIVKILMPDERAYCYKKQNQIMLANAKEMTDYNLIVRRVTTMLNHDPEEWLHFEYLFKAFFKAYDLREPEDRVAWLDEVASSITSVGDLGRLKLTRGPLIGEMMFMKKIIDYGIEYPYTRGLVNHLGFFIRKFYKKPCCFVDIREFLLVLNKDDQVEILKTIAWLEEQASQDETPVEQRTVNERAVLTLLREQINRMFGLHKDLNETGRRQLADNLVAVLVQGMNAQHNKIDEVTASGLVLLAVHVLWDIHLQKYDPTSLYEILLLLEVARRNFRSDPTIKLLRMRMYSYLGATDLVYEMHNDLDIKHVQKDSMSYFLLPIQEQFGSYKNAIDIYTDFGNYFDSTDREVSEAIVHAFKARGYSKVPQLVELHRLSENSIISYYADVANQQIGVCFTMKEKALGEAMQCLKGDGQNPKWEAITDNRDLNVIANFEPDDTKAKMNDLKTATFNELVDITKLRYYLNQYIHALYFVEAKSADVWCKDIDEKLKRLQSHMDHCIAIYPDNPERRPSPHLQAPTDVRLGIFVRSGVVQFVTLIMGSATKLIRMREQMISTDLTKEDALKHCEEALAFLPSKEKLKEHLNLILPPKPDVNKPFFFHEYLYSCSLTMLALGLGGVALRTVENVIANMNTLTANLASLNLNGDKKSQKFKSKKGSRKEVAPHVARFEELRDALREVKRSCNANLNDLSEELTENGLIPKLPKVNWPSADAFEALNSMTEEVDEELIAAYKEGSIDLDQTGGGLWL</sequence>
<proteinExistence type="inferred from homology"/>
<dbReference type="PANTHER" id="PTHR22767">
    <property type="entry name" value="N-TERMINAL ACETYLTRANSFERASE-RELATED"/>
    <property type="match status" value="1"/>
</dbReference>
<organism evidence="4 5">
    <name type="scientific">Steinernema carpocapsae</name>
    <name type="common">Entomopathogenic nematode</name>
    <dbReference type="NCBI Taxonomy" id="34508"/>
    <lineage>
        <taxon>Eukaryota</taxon>
        <taxon>Metazoa</taxon>
        <taxon>Ecdysozoa</taxon>
        <taxon>Nematoda</taxon>
        <taxon>Chromadorea</taxon>
        <taxon>Rhabditida</taxon>
        <taxon>Tylenchina</taxon>
        <taxon>Panagrolaimomorpha</taxon>
        <taxon>Strongyloidoidea</taxon>
        <taxon>Steinernematidae</taxon>
        <taxon>Steinernema</taxon>
    </lineage>
</organism>